<dbReference type="Proteomes" id="UP001140949">
    <property type="component" value="Unassembled WGS sequence"/>
</dbReference>
<dbReference type="Gene3D" id="3.30.530.20">
    <property type="match status" value="1"/>
</dbReference>
<proteinExistence type="predicted"/>
<gene>
    <name evidence="3" type="ORF">M6B38_329255</name>
</gene>
<evidence type="ECO:0000313" key="4">
    <source>
        <dbReference type="Proteomes" id="UP001140949"/>
    </source>
</evidence>
<dbReference type="PROSITE" id="PS50848">
    <property type="entry name" value="START"/>
    <property type="match status" value="1"/>
</dbReference>
<comment type="caution">
    <text evidence="3">The sequence shown here is derived from an EMBL/GenBank/DDBJ whole genome shotgun (WGS) entry which is preliminary data.</text>
</comment>
<feature type="transmembrane region" description="Helical" evidence="1">
    <location>
        <begin position="26"/>
        <end position="44"/>
    </location>
</feature>
<accession>A0AAX6H4Q1</accession>
<dbReference type="PANTHER" id="PTHR19308">
    <property type="entry name" value="PHOSPHATIDYLCHOLINE TRANSFER PROTEIN"/>
    <property type="match status" value="1"/>
</dbReference>
<feature type="domain" description="START" evidence="2">
    <location>
        <begin position="67"/>
        <end position="179"/>
    </location>
</feature>
<dbReference type="GO" id="GO:0008289">
    <property type="term" value="F:lipid binding"/>
    <property type="evidence" value="ECO:0007669"/>
    <property type="project" value="InterPro"/>
</dbReference>
<dbReference type="Pfam" id="PF01852">
    <property type="entry name" value="START"/>
    <property type="match status" value="1"/>
</dbReference>
<dbReference type="InterPro" id="IPR002913">
    <property type="entry name" value="START_lipid-bd_dom"/>
</dbReference>
<dbReference type="AlphaFoldDB" id="A0AAX6H4Q1"/>
<organism evidence="3 4">
    <name type="scientific">Iris pallida</name>
    <name type="common">Sweet iris</name>
    <dbReference type="NCBI Taxonomy" id="29817"/>
    <lineage>
        <taxon>Eukaryota</taxon>
        <taxon>Viridiplantae</taxon>
        <taxon>Streptophyta</taxon>
        <taxon>Embryophyta</taxon>
        <taxon>Tracheophyta</taxon>
        <taxon>Spermatophyta</taxon>
        <taxon>Magnoliopsida</taxon>
        <taxon>Liliopsida</taxon>
        <taxon>Asparagales</taxon>
        <taxon>Iridaceae</taxon>
        <taxon>Iridoideae</taxon>
        <taxon>Irideae</taxon>
        <taxon>Iris</taxon>
    </lineage>
</organism>
<dbReference type="GO" id="GO:0005737">
    <property type="term" value="C:cytoplasm"/>
    <property type="evidence" value="ECO:0007669"/>
    <property type="project" value="UniProtKB-ARBA"/>
</dbReference>
<dbReference type="PANTHER" id="PTHR19308:SF13">
    <property type="entry name" value="OS02G0468400 PROTEIN"/>
    <property type="match status" value="1"/>
</dbReference>
<evidence type="ECO:0000256" key="1">
    <source>
        <dbReference type="SAM" id="Phobius"/>
    </source>
</evidence>
<dbReference type="InterPro" id="IPR051213">
    <property type="entry name" value="START_lipid_transfer"/>
</dbReference>
<protein>
    <submittedName>
        <fullName evidence="3">Phosphatidylcholine transfer protein-like</fullName>
    </submittedName>
</protein>
<sequence>MANLSIVPKIAGNALTSAEFWRENAAGGWATAAALLLVLFWKLLRTLSGRRVLATVPPSPKPNPNPSTGISAIISDEDLRALVEELDGKNQEEETWEDVVEKKNGHIAYSAKCCRPKDGPLKYLSVTVFEKCSTELLRDFYMDNEYRKEWDKTLLEHSMLQVMKPVEQKLGEWLKSSPF</sequence>
<keyword evidence="4" id="KW-1185">Reference proteome</keyword>
<dbReference type="InterPro" id="IPR023393">
    <property type="entry name" value="START-like_dom_sf"/>
</dbReference>
<dbReference type="EMBL" id="JANAVB010012599">
    <property type="protein sequence ID" value="KAJ6835999.1"/>
    <property type="molecule type" value="Genomic_DNA"/>
</dbReference>
<reference evidence="3" key="2">
    <citation type="submission" date="2023-04" db="EMBL/GenBank/DDBJ databases">
        <authorList>
            <person name="Bruccoleri R.E."/>
            <person name="Oakeley E.J."/>
            <person name="Faust A.-M."/>
            <person name="Dessus-Babus S."/>
            <person name="Altorfer M."/>
            <person name="Burckhardt D."/>
            <person name="Oertli M."/>
            <person name="Naumann U."/>
            <person name="Petersen F."/>
            <person name="Wong J."/>
        </authorList>
    </citation>
    <scope>NUCLEOTIDE SEQUENCE</scope>
    <source>
        <strain evidence="3">GSM-AAB239-AS_SAM_17_03QT</strain>
        <tissue evidence="3">Leaf</tissue>
    </source>
</reference>
<dbReference type="SUPFAM" id="SSF55961">
    <property type="entry name" value="Bet v1-like"/>
    <property type="match status" value="1"/>
</dbReference>
<evidence type="ECO:0000313" key="3">
    <source>
        <dbReference type="EMBL" id="KAJ6835999.1"/>
    </source>
</evidence>
<keyword evidence="1" id="KW-1133">Transmembrane helix</keyword>
<name>A0AAX6H4Q1_IRIPA</name>
<evidence type="ECO:0000259" key="2">
    <source>
        <dbReference type="PROSITE" id="PS50848"/>
    </source>
</evidence>
<keyword evidence="1" id="KW-0472">Membrane</keyword>
<reference evidence="3" key="1">
    <citation type="journal article" date="2023" name="GigaByte">
        <title>Genome assembly of the bearded iris, Iris pallida Lam.</title>
        <authorList>
            <person name="Bruccoleri R.E."/>
            <person name="Oakeley E.J."/>
            <person name="Faust A.M.E."/>
            <person name="Altorfer M."/>
            <person name="Dessus-Babus S."/>
            <person name="Burckhardt D."/>
            <person name="Oertli M."/>
            <person name="Naumann U."/>
            <person name="Petersen F."/>
            <person name="Wong J."/>
        </authorList>
    </citation>
    <scope>NUCLEOTIDE SEQUENCE</scope>
    <source>
        <strain evidence="3">GSM-AAB239-AS_SAM_17_03QT</strain>
    </source>
</reference>
<keyword evidence="1" id="KW-0812">Transmembrane</keyword>